<gene>
    <name evidence="3" type="ORF">CWR43_01140</name>
</gene>
<dbReference type="GO" id="GO:0016491">
    <property type="term" value="F:oxidoreductase activity"/>
    <property type="evidence" value="ECO:0007669"/>
    <property type="project" value="UniProtKB-KW"/>
</dbReference>
<dbReference type="PROSITE" id="PS00061">
    <property type="entry name" value="ADH_SHORT"/>
    <property type="match status" value="1"/>
</dbReference>
<dbReference type="PANTHER" id="PTHR44196">
    <property type="entry name" value="DEHYDROGENASE/REDUCTASE SDR FAMILY MEMBER 7B"/>
    <property type="match status" value="1"/>
</dbReference>
<dbReference type="Pfam" id="PF00106">
    <property type="entry name" value="adh_short"/>
    <property type="match status" value="1"/>
</dbReference>
<comment type="similarity">
    <text evidence="1">Belongs to the short-chain dehydrogenases/reductases (SDR) family.</text>
</comment>
<evidence type="ECO:0000256" key="2">
    <source>
        <dbReference type="ARBA" id="ARBA00023002"/>
    </source>
</evidence>
<evidence type="ECO:0000313" key="4">
    <source>
        <dbReference type="Proteomes" id="UP000232164"/>
    </source>
</evidence>
<dbReference type="PRINTS" id="PR00081">
    <property type="entry name" value="GDHRDH"/>
</dbReference>
<dbReference type="SUPFAM" id="SSF51735">
    <property type="entry name" value="NAD(P)-binding Rossmann-fold domains"/>
    <property type="match status" value="1"/>
</dbReference>
<organism evidence="3 4">
    <name type="scientific">Rhizobium sullae</name>
    <name type="common">Rhizobium hedysari</name>
    <dbReference type="NCBI Taxonomy" id="50338"/>
    <lineage>
        <taxon>Bacteria</taxon>
        <taxon>Pseudomonadati</taxon>
        <taxon>Pseudomonadota</taxon>
        <taxon>Alphaproteobacteria</taxon>
        <taxon>Hyphomicrobiales</taxon>
        <taxon>Rhizobiaceae</taxon>
        <taxon>Rhizobium/Agrobacterium group</taxon>
        <taxon>Rhizobium</taxon>
    </lineage>
</organism>
<accession>A0A2N0DH62</accession>
<name>A0A2N0DH62_RHISU</name>
<dbReference type="EMBL" id="PIQN01000002">
    <property type="protein sequence ID" value="PKA45448.1"/>
    <property type="molecule type" value="Genomic_DNA"/>
</dbReference>
<dbReference type="Proteomes" id="UP000232164">
    <property type="component" value="Unassembled WGS sequence"/>
</dbReference>
<dbReference type="STRING" id="1041146.GCA_000427985_02273"/>
<dbReference type="AlphaFoldDB" id="A0A2N0DH62"/>
<keyword evidence="2" id="KW-0560">Oxidoreductase</keyword>
<dbReference type="Gene3D" id="3.40.50.720">
    <property type="entry name" value="NAD(P)-binding Rossmann-like Domain"/>
    <property type="match status" value="1"/>
</dbReference>
<dbReference type="GO" id="GO:0016020">
    <property type="term" value="C:membrane"/>
    <property type="evidence" value="ECO:0007669"/>
    <property type="project" value="TreeGrafter"/>
</dbReference>
<dbReference type="InterPro" id="IPR002347">
    <property type="entry name" value="SDR_fam"/>
</dbReference>
<dbReference type="InterPro" id="IPR020904">
    <property type="entry name" value="Sc_DH/Rdtase_CS"/>
</dbReference>
<proteinExistence type="inferred from homology"/>
<dbReference type="PANTHER" id="PTHR44196:SF1">
    <property type="entry name" value="DEHYDROGENASE_REDUCTASE SDR FAMILY MEMBER 7B"/>
    <property type="match status" value="1"/>
</dbReference>
<dbReference type="CDD" id="cd05233">
    <property type="entry name" value="SDR_c"/>
    <property type="match status" value="1"/>
</dbReference>
<comment type="caution">
    <text evidence="3">The sequence shown here is derived from an EMBL/GenBank/DDBJ whole genome shotgun (WGS) entry which is preliminary data.</text>
</comment>
<reference evidence="3 4" key="2">
    <citation type="submission" date="2017-12" db="EMBL/GenBank/DDBJ databases">
        <title>Genome sequence of Rhizobium sullae HCNT1 isolated from Sulla coronaria nodules and featuring peculiar denitrification phenotypes.</title>
        <authorList>
            <person name="De Diego-Diaz B."/>
            <person name="Treu L."/>
            <person name="Campanaro S."/>
            <person name="Da Silva Duarte V."/>
            <person name="Basaglia M."/>
            <person name="Favaro L."/>
            <person name="Casella S."/>
            <person name="Squartini A."/>
        </authorList>
    </citation>
    <scope>NUCLEOTIDE SEQUENCE [LARGE SCALE GENOMIC DNA]</scope>
    <source>
        <strain evidence="3 4">HCNT1</strain>
    </source>
</reference>
<evidence type="ECO:0000256" key="1">
    <source>
        <dbReference type="ARBA" id="ARBA00006484"/>
    </source>
</evidence>
<sequence length="263" mass="28514">MPRIFCSAMICLHRWRGTKIMEKPLQGRVAVVTGAASGIGQAIVSAFGAAGVTVHALTRGGVPQSSLSNGASISWHHVDLADDRAIAEFVARLRVTDRGIDYLVHSAGVFRSGPVAQSPPEELDDVWRVNLRAPYVLTQLLLPALTRQKGYIAFINSSVWLNPRMELAAYTMSKYALKAFADVLRAEINGQDVRVLSIFPGKTATAMQETIHDARALSYQADELLQPESVAANLITALSMPSSCEVTEIFMRPARPAPPTFNG</sequence>
<reference evidence="3 4" key="1">
    <citation type="submission" date="2017-11" db="EMBL/GenBank/DDBJ databases">
        <authorList>
            <person name="Han C.G."/>
        </authorList>
    </citation>
    <scope>NUCLEOTIDE SEQUENCE [LARGE SCALE GENOMIC DNA]</scope>
    <source>
        <strain evidence="3 4">HCNT1</strain>
    </source>
</reference>
<evidence type="ECO:0000313" key="3">
    <source>
        <dbReference type="EMBL" id="PKA45448.1"/>
    </source>
</evidence>
<dbReference type="InterPro" id="IPR036291">
    <property type="entry name" value="NAD(P)-bd_dom_sf"/>
</dbReference>
<protein>
    <submittedName>
        <fullName evidence="3">Short-chain dehydrogenase</fullName>
    </submittedName>
</protein>